<gene>
    <name evidence="1" type="ORF">LX32DRAFT_293868</name>
</gene>
<reference evidence="1" key="1">
    <citation type="submission" date="2021-06" db="EMBL/GenBank/DDBJ databases">
        <title>Comparative genomics, transcriptomics and evolutionary studies reveal genomic signatures of adaptation to plant cell wall in hemibiotrophic fungi.</title>
        <authorList>
            <consortium name="DOE Joint Genome Institute"/>
            <person name="Baroncelli R."/>
            <person name="Diaz J.F."/>
            <person name="Benocci T."/>
            <person name="Peng M."/>
            <person name="Battaglia E."/>
            <person name="Haridas S."/>
            <person name="Andreopoulos W."/>
            <person name="Labutti K."/>
            <person name="Pangilinan J."/>
            <person name="Floch G.L."/>
            <person name="Makela M.R."/>
            <person name="Henrissat B."/>
            <person name="Grigoriev I.V."/>
            <person name="Crouch J.A."/>
            <person name="De Vries R.P."/>
            <person name="Sukno S.A."/>
            <person name="Thon M.R."/>
        </authorList>
    </citation>
    <scope>NUCLEOTIDE SEQUENCE</scope>
    <source>
        <strain evidence="1">MAFF235873</strain>
    </source>
</reference>
<evidence type="ECO:0000313" key="1">
    <source>
        <dbReference type="EMBL" id="KAK2031101.1"/>
    </source>
</evidence>
<dbReference type="Proteomes" id="UP001232148">
    <property type="component" value="Unassembled WGS sequence"/>
</dbReference>
<organism evidence="1 2">
    <name type="scientific">Colletotrichum zoysiae</name>
    <dbReference type="NCBI Taxonomy" id="1216348"/>
    <lineage>
        <taxon>Eukaryota</taxon>
        <taxon>Fungi</taxon>
        <taxon>Dikarya</taxon>
        <taxon>Ascomycota</taxon>
        <taxon>Pezizomycotina</taxon>
        <taxon>Sordariomycetes</taxon>
        <taxon>Hypocreomycetidae</taxon>
        <taxon>Glomerellales</taxon>
        <taxon>Glomerellaceae</taxon>
        <taxon>Colletotrichum</taxon>
        <taxon>Colletotrichum graminicola species complex</taxon>
    </lineage>
</organism>
<dbReference type="AlphaFoldDB" id="A0AAD9HN02"/>
<name>A0AAD9HN02_9PEZI</name>
<comment type="caution">
    <text evidence="1">The sequence shown here is derived from an EMBL/GenBank/DDBJ whole genome shotgun (WGS) entry which is preliminary data.</text>
</comment>
<proteinExistence type="predicted"/>
<protein>
    <submittedName>
        <fullName evidence="1">Uncharacterized protein</fullName>
    </submittedName>
</protein>
<evidence type="ECO:0000313" key="2">
    <source>
        <dbReference type="Proteomes" id="UP001232148"/>
    </source>
</evidence>
<accession>A0AAD9HN02</accession>
<dbReference type="EMBL" id="MU842844">
    <property type="protein sequence ID" value="KAK2031101.1"/>
    <property type="molecule type" value="Genomic_DNA"/>
</dbReference>
<keyword evidence="2" id="KW-1185">Reference proteome</keyword>
<sequence>MSTRALSRVNKSTVPELPELPLPLIYLIVKLLLHSLTSPDLVVEAALQLISVIDLIIEPLLRAVVASCGAGPAPVTPIASDLNNGYFINDLNIILQRIEAFDWR</sequence>